<proteinExistence type="predicted"/>
<sequence>MHGAIASHYNLKPYPSVEGQGTAYRLSGAGGASCVQGAITNSFTPSRYTQKATFLSAHHFAVRSLCKTNSAFFRYIAHLISPYVGKPAGLTKRR</sequence>
<name>A0A2H4J9D3_9CAUD</name>
<reference evidence="1" key="1">
    <citation type="submission" date="2017-06" db="EMBL/GenBank/DDBJ databases">
        <title>Novel phages from South African skin metaviromes.</title>
        <authorList>
            <person name="van Zyl L.J."/>
            <person name="Abrahams Y."/>
            <person name="Stander E.A."/>
            <person name="Kirby B.M."/>
            <person name="Clavaud C."/>
            <person name="Farcet C."/>
            <person name="Breton L."/>
            <person name="Trindade M.I."/>
        </authorList>
    </citation>
    <scope>NUCLEOTIDE SEQUENCE</scope>
</reference>
<accession>A0A2H4J9D3</accession>
<gene>
    <name evidence="1" type="ORF">3S11_47</name>
</gene>
<evidence type="ECO:0000313" key="1">
    <source>
        <dbReference type="EMBL" id="ASN68671.1"/>
    </source>
</evidence>
<organism evidence="1">
    <name type="scientific">uncultured Caudovirales phage</name>
    <dbReference type="NCBI Taxonomy" id="2100421"/>
    <lineage>
        <taxon>Viruses</taxon>
        <taxon>Duplodnaviria</taxon>
        <taxon>Heunggongvirae</taxon>
        <taxon>Uroviricota</taxon>
        <taxon>Caudoviricetes</taxon>
        <taxon>Peduoviridae</taxon>
        <taxon>Maltschvirus</taxon>
        <taxon>Maltschvirus maltsch</taxon>
    </lineage>
</organism>
<protein>
    <submittedName>
        <fullName evidence="1">Uncharacterized protein</fullName>
    </submittedName>
</protein>
<dbReference type="EMBL" id="MF417879">
    <property type="protein sequence ID" value="ASN68671.1"/>
    <property type="molecule type" value="Genomic_DNA"/>
</dbReference>